<evidence type="ECO:0000313" key="3">
    <source>
        <dbReference type="EMBL" id="TFC01049.1"/>
    </source>
</evidence>
<feature type="region of interest" description="Disordered" evidence="1">
    <location>
        <begin position="89"/>
        <end position="109"/>
    </location>
</feature>
<evidence type="ECO:0000256" key="2">
    <source>
        <dbReference type="SAM" id="Phobius"/>
    </source>
</evidence>
<dbReference type="Proteomes" id="UP000297907">
    <property type="component" value="Unassembled WGS sequence"/>
</dbReference>
<feature type="transmembrane region" description="Helical" evidence="2">
    <location>
        <begin position="168"/>
        <end position="193"/>
    </location>
</feature>
<gene>
    <name evidence="3" type="ORF">E3O42_11270</name>
</gene>
<dbReference type="OrthoDB" id="1145132at2"/>
<sequence>MPAWMQALFWGTLAGAALVLGSALSWWWRIPPKVVSLVMSFGAGVLISALAFDLVDEAARGGGLWPTAAGFLAGAVVYVTANALLARRGAKHRKRSGGKQPSEQDRPGSGTAIALGALLDGIPESVVLGLGLVAGGSVSPAMLAAIFISNVPEGLSSTAGMKKAGRSAGYVFGVWGGIALVSGIASLIGYASLQSASAELVAFITATAAGAILAMLADTMIPEAFEEHHVLTGLSAAVGFLTAFTISQAGK</sequence>
<feature type="transmembrane region" description="Helical" evidence="2">
    <location>
        <begin position="229"/>
        <end position="246"/>
    </location>
</feature>
<feature type="transmembrane region" description="Helical" evidence="2">
    <location>
        <begin position="6"/>
        <end position="27"/>
    </location>
</feature>
<dbReference type="RefSeq" id="WP_134454028.1">
    <property type="nucleotide sequence ID" value="NZ_SOFL01000036.1"/>
</dbReference>
<feature type="transmembrane region" description="Helical" evidence="2">
    <location>
        <begin position="34"/>
        <end position="52"/>
    </location>
</feature>
<name>A0A4R8W3K9_9MICO</name>
<evidence type="ECO:0000256" key="1">
    <source>
        <dbReference type="SAM" id="MobiDB-lite"/>
    </source>
</evidence>
<feature type="transmembrane region" description="Helical" evidence="2">
    <location>
        <begin position="200"/>
        <end position="217"/>
    </location>
</feature>
<dbReference type="EMBL" id="SOFL01000036">
    <property type="protein sequence ID" value="TFC01049.1"/>
    <property type="molecule type" value="Genomic_DNA"/>
</dbReference>
<keyword evidence="2" id="KW-0472">Membrane</keyword>
<proteinExistence type="predicted"/>
<accession>A0A4R8W3K9</accession>
<keyword evidence="4" id="KW-1185">Reference proteome</keyword>
<comment type="caution">
    <text evidence="3">The sequence shown here is derived from an EMBL/GenBank/DDBJ whole genome shotgun (WGS) entry which is preliminary data.</text>
</comment>
<feature type="transmembrane region" description="Helical" evidence="2">
    <location>
        <begin position="64"/>
        <end position="85"/>
    </location>
</feature>
<evidence type="ECO:0000313" key="4">
    <source>
        <dbReference type="Proteomes" id="UP000297907"/>
    </source>
</evidence>
<protein>
    <submittedName>
        <fullName evidence="3">ZIP family zinc transporter</fullName>
    </submittedName>
</protein>
<keyword evidence="2" id="KW-0812">Transmembrane</keyword>
<dbReference type="AlphaFoldDB" id="A0A4R8W3K9"/>
<feature type="transmembrane region" description="Helical" evidence="2">
    <location>
        <begin position="126"/>
        <end position="148"/>
    </location>
</feature>
<organism evidence="3 4">
    <name type="scientific">Cryobacterium adonitolivorans</name>
    <dbReference type="NCBI Taxonomy" id="1259189"/>
    <lineage>
        <taxon>Bacteria</taxon>
        <taxon>Bacillati</taxon>
        <taxon>Actinomycetota</taxon>
        <taxon>Actinomycetes</taxon>
        <taxon>Micrococcales</taxon>
        <taxon>Microbacteriaceae</taxon>
        <taxon>Cryobacterium</taxon>
    </lineage>
</organism>
<reference evidence="3 4" key="1">
    <citation type="submission" date="2019-03" db="EMBL/GenBank/DDBJ databases">
        <title>Genomics of glacier-inhabiting Cryobacterium strains.</title>
        <authorList>
            <person name="Liu Q."/>
            <person name="Xin Y.-H."/>
        </authorList>
    </citation>
    <scope>NUCLEOTIDE SEQUENCE [LARGE SCALE GENOMIC DNA]</scope>
    <source>
        <strain evidence="3 4">RHLS22-1</strain>
    </source>
</reference>
<keyword evidence="2" id="KW-1133">Transmembrane helix</keyword>